<dbReference type="PROSITE" id="PS50262">
    <property type="entry name" value="G_PROTEIN_RECEP_F1_2"/>
    <property type="match status" value="1"/>
</dbReference>
<dbReference type="EMBL" id="NIVC01002553">
    <property type="protein sequence ID" value="PAA56954.1"/>
    <property type="molecule type" value="Genomic_DNA"/>
</dbReference>
<dbReference type="PRINTS" id="PR00237">
    <property type="entry name" value="GPCRRHODOPSN"/>
</dbReference>
<dbReference type="PANTHER" id="PTHR24243">
    <property type="entry name" value="G-PROTEIN COUPLED RECEPTOR"/>
    <property type="match status" value="1"/>
</dbReference>
<dbReference type="PANTHER" id="PTHR24243:SF233">
    <property type="entry name" value="THYROTROPIN-RELEASING HORMONE RECEPTOR"/>
    <property type="match status" value="1"/>
</dbReference>
<evidence type="ECO:0000256" key="4">
    <source>
        <dbReference type="ARBA" id="ARBA00023040"/>
    </source>
</evidence>
<dbReference type="InterPro" id="IPR000276">
    <property type="entry name" value="GPCR_Rhodpsn"/>
</dbReference>
<gene>
    <name evidence="12" type="ORF">BOX15_Mlig017324g2</name>
</gene>
<dbReference type="GO" id="GO:0004930">
    <property type="term" value="F:G protein-coupled receptor activity"/>
    <property type="evidence" value="ECO:0007669"/>
    <property type="project" value="UniProtKB-KW"/>
</dbReference>
<feature type="transmembrane region" description="Helical" evidence="10">
    <location>
        <begin position="72"/>
        <end position="94"/>
    </location>
</feature>
<dbReference type="GO" id="GO:0005886">
    <property type="term" value="C:plasma membrane"/>
    <property type="evidence" value="ECO:0007669"/>
    <property type="project" value="TreeGrafter"/>
</dbReference>
<dbReference type="Proteomes" id="UP000215902">
    <property type="component" value="Unassembled WGS sequence"/>
</dbReference>
<evidence type="ECO:0000259" key="11">
    <source>
        <dbReference type="PROSITE" id="PS50262"/>
    </source>
</evidence>
<comment type="subcellular location">
    <subcellularLocation>
        <location evidence="1">Membrane</location>
        <topology evidence="1">Multi-pass membrane protein</topology>
    </subcellularLocation>
</comment>
<organism evidence="12 13">
    <name type="scientific">Macrostomum lignano</name>
    <dbReference type="NCBI Taxonomy" id="282301"/>
    <lineage>
        <taxon>Eukaryota</taxon>
        <taxon>Metazoa</taxon>
        <taxon>Spiralia</taxon>
        <taxon>Lophotrochozoa</taxon>
        <taxon>Platyhelminthes</taxon>
        <taxon>Rhabditophora</taxon>
        <taxon>Macrostomorpha</taxon>
        <taxon>Macrostomida</taxon>
        <taxon>Macrostomidae</taxon>
        <taxon>Macrostomum</taxon>
    </lineage>
</organism>
<protein>
    <recommendedName>
        <fullName evidence="11">G-protein coupled receptors family 1 profile domain-containing protein</fullName>
    </recommendedName>
</protein>
<comment type="caution">
    <text evidence="12">The sequence shown here is derived from an EMBL/GenBank/DDBJ whole genome shotgun (WGS) entry which is preliminary data.</text>
</comment>
<dbReference type="Gene3D" id="1.20.1070.10">
    <property type="entry name" value="Rhodopsin 7-helix transmembrane proteins"/>
    <property type="match status" value="1"/>
</dbReference>
<feature type="transmembrane region" description="Helical" evidence="10">
    <location>
        <begin position="295"/>
        <end position="319"/>
    </location>
</feature>
<dbReference type="PROSITE" id="PS00237">
    <property type="entry name" value="G_PROTEIN_RECEP_F1_1"/>
    <property type="match status" value="1"/>
</dbReference>
<reference evidence="12 13" key="1">
    <citation type="submission" date="2017-06" db="EMBL/GenBank/DDBJ databases">
        <title>A platform for efficient transgenesis in Macrostomum lignano, a flatworm model organism for stem cell research.</title>
        <authorList>
            <person name="Berezikov E."/>
        </authorList>
    </citation>
    <scope>NUCLEOTIDE SEQUENCE [LARGE SCALE GENOMIC DNA]</scope>
    <source>
        <strain evidence="12">DV1</strain>
        <tissue evidence="12">Whole organism</tissue>
    </source>
</reference>
<evidence type="ECO:0000256" key="2">
    <source>
        <dbReference type="ARBA" id="ARBA00022692"/>
    </source>
</evidence>
<feature type="transmembrane region" description="Helical" evidence="10">
    <location>
        <begin position="155"/>
        <end position="175"/>
    </location>
</feature>
<keyword evidence="13" id="KW-1185">Reference proteome</keyword>
<name>A0A267E7V2_9PLAT</name>
<accession>A0A267E7V2</accession>
<dbReference type="SUPFAM" id="SSF81321">
    <property type="entry name" value="Family A G protein-coupled receptor-like"/>
    <property type="match status" value="1"/>
</dbReference>
<feature type="transmembrane region" description="Helical" evidence="10">
    <location>
        <begin position="235"/>
        <end position="257"/>
    </location>
</feature>
<dbReference type="STRING" id="282301.A0A267E7V2"/>
<proteinExistence type="inferred from homology"/>
<keyword evidence="2 8" id="KW-0812">Transmembrane</keyword>
<feature type="domain" description="G-protein coupled receptors family 1 profile" evidence="11">
    <location>
        <begin position="52"/>
        <end position="352"/>
    </location>
</feature>
<dbReference type="Pfam" id="PF00001">
    <property type="entry name" value="7tm_1"/>
    <property type="match status" value="2"/>
</dbReference>
<evidence type="ECO:0000256" key="8">
    <source>
        <dbReference type="RuleBase" id="RU000688"/>
    </source>
</evidence>
<feature type="region of interest" description="Disordered" evidence="9">
    <location>
        <begin position="266"/>
        <end position="288"/>
    </location>
</feature>
<evidence type="ECO:0000313" key="13">
    <source>
        <dbReference type="Proteomes" id="UP000215902"/>
    </source>
</evidence>
<keyword evidence="6 8" id="KW-0675">Receptor</keyword>
<dbReference type="OrthoDB" id="9983318at2759"/>
<keyword evidence="5 10" id="KW-0472">Membrane</keyword>
<keyword evidence="3 10" id="KW-1133">Transmembrane helix</keyword>
<keyword evidence="4 8" id="KW-0297">G-protein coupled receptor</keyword>
<feature type="transmembrane region" description="Helical" evidence="10">
    <location>
        <begin position="339"/>
        <end position="359"/>
    </location>
</feature>
<evidence type="ECO:0000256" key="1">
    <source>
        <dbReference type="ARBA" id="ARBA00004141"/>
    </source>
</evidence>
<evidence type="ECO:0000256" key="5">
    <source>
        <dbReference type="ARBA" id="ARBA00023136"/>
    </source>
</evidence>
<evidence type="ECO:0000313" key="12">
    <source>
        <dbReference type="EMBL" id="PAA56954.1"/>
    </source>
</evidence>
<sequence>MSIANFAVNNSSGYVNVCPSAGHSGDKSTRLVAAEWCIRVFGAIIIVGGAAGNLATAYIQGTERSNRGTTRFLMVSLALTDCAVLLLAVVRYWLTETLQVDIRDLHPVVCFWHQAVVATVSDVAVYTLCGIGVERFIAVAFPYRVQQLLTGRNLGIAYGSLVAIMVAKNAPIVFYRHVVECVRLLSSPAKNLTRVNNQVSWEQLVNDLDDTDYTVLPHRCSYDKAFGQWFAKLDLVTYLFIPYTILLFCNIYIYAAIRRQAAAVKQHKSKKTSNNRNKQDGGGGGRRKPESVMKILAVLTVIHIITTLPASITQVLNVYGYKFPDDAAMRRVTLNALKTLMFANNATNFVAYFISSTVFRSRVLRYCRGGSHGGGAGGRKSVTGAAVMKNGGEKLELAAPSGRQASVTTKPEAGAAPVEAVQPCSEVTQALIVSGDRRSQNDES</sequence>
<comment type="similarity">
    <text evidence="8">Belongs to the G-protein coupled receptor 1 family.</text>
</comment>
<evidence type="ECO:0000256" key="7">
    <source>
        <dbReference type="ARBA" id="ARBA00023224"/>
    </source>
</evidence>
<feature type="region of interest" description="Disordered" evidence="9">
    <location>
        <begin position="398"/>
        <end position="419"/>
    </location>
</feature>
<keyword evidence="7 8" id="KW-0807">Transducer</keyword>
<dbReference type="InterPro" id="IPR017452">
    <property type="entry name" value="GPCR_Rhodpsn_7TM"/>
</dbReference>
<evidence type="ECO:0000256" key="3">
    <source>
        <dbReference type="ARBA" id="ARBA00022989"/>
    </source>
</evidence>
<evidence type="ECO:0000256" key="6">
    <source>
        <dbReference type="ARBA" id="ARBA00023170"/>
    </source>
</evidence>
<evidence type="ECO:0000256" key="9">
    <source>
        <dbReference type="SAM" id="MobiDB-lite"/>
    </source>
</evidence>
<evidence type="ECO:0000256" key="10">
    <source>
        <dbReference type="SAM" id="Phobius"/>
    </source>
</evidence>
<dbReference type="AlphaFoldDB" id="A0A267E7V2"/>
<feature type="transmembrane region" description="Helical" evidence="10">
    <location>
        <begin position="38"/>
        <end position="60"/>
    </location>
</feature>